<dbReference type="EMBL" id="GBXM01102658">
    <property type="protein sequence ID" value="JAH05919.1"/>
    <property type="molecule type" value="Transcribed_RNA"/>
</dbReference>
<proteinExistence type="predicted"/>
<organism evidence="1">
    <name type="scientific">Anguilla anguilla</name>
    <name type="common">European freshwater eel</name>
    <name type="synonym">Muraena anguilla</name>
    <dbReference type="NCBI Taxonomy" id="7936"/>
    <lineage>
        <taxon>Eukaryota</taxon>
        <taxon>Metazoa</taxon>
        <taxon>Chordata</taxon>
        <taxon>Craniata</taxon>
        <taxon>Vertebrata</taxon>
        <taxon>Euteleostomi</taxon>
        <taxon>Actinopterygii</taxon>
        <taxon>Neopterygii</taxon>
        <taxon>Teleostei</taxon>
        <taxon>Anguilliformes</taxon>
        <taxon>Anguillidae</taxon>
        <taxon>Anguilla</taxon>
    </lineage>
</organism>
<protein>
    <submittedName>
        <fullName evidence="1">Uncharacterized protein</fullName>
    </submittedName>
</protein>
<reference evidence="1" key="1">
    <citation type="submission" date="2014-11" db="EMBL/GenBank/DDBJ databases">
        <authorList>
            <person name="Amaro Gonzalez C."/>
        </authorList>
    </citation>
    <scope>NUCLEOTIDE SEQUENCE</scope>
</reference>
<sequence>MSRKAPKPLSP</sequence>
<name>A0A0E9PN41_ANGAN</name>
<evidence type="ECO:0000313" key="1">
    <source>
        <dbReference type="EMBL" id="JAH05919.1"/>
    </source>
</evidence>
<reference evidence="1" key="2">
    <citation type="journal article" date="2015" name="Fish Shellfish Immunol.">
        <title>Early steps in the European eel (Anguilla anguilla)-Vibrio vulnificus interaction in the gills: Role of the RtxA13 toxin.</title>
        <authorList>
            <person name="Callol A."/>
            <person name="Pajuelo D."/>
            <person name="Ebbesson L."/>
            <person name="Teles M."/>
            <person name="MacKenzie S."/>
            <person name="Amaro C."/>
        </authorList>
    </citation>
    <scope>NUCLEOTIDE SEQUENCE</scope>
</reference>
<accession>A0A0E9PN41</accession>